<feature type="transmembrane region" description="Helical" evidence="1">
    <location>
        <begin position="148"/>
        <end position="171"/>
    </location>
</feature>
<feature type="transmembrane region" description="Helical" evidence="1">
    <location>
        <begin position="102"/>
        <end position="120"/>
    </location>
</feature>
<proteinExistence type="predicted"/>
<feature type="transmembrane region" description="Helical" evidence="1">
    <location>
        <begin position="277"/>
        <end position="297"/>
    </location>
</feature>
<dbReference type="EMBL" id="FOQA01000001">
    <property type="protein sequence ID" value="SFH58950.1"/>
    <property type="molecule type" value="Genomic_DNA"/>
</dbReference>
<name>A0A1I3B9U6_9FIRM</name>
<feature type="domain" description="DUF418" evidence="2">
    <location>
        <begin position="232"/>
        <end position="385"/>
    </location>
</feature>
<dbReference type="PANTHER" id="PTHR30590:SF2">
    <property type="entry name" value="INNER MEMBRANE PROTEIN"/>
    <property type="match status" value="1"/>
</dbReference>
<feature type="transmembrane region" description="Helical" evidence="1">
    <location>
        <begin position="346"/>
        <end position="367"/>
    </location>
</feature>
<evidence type="ECO:0000313" key="4">
    <source>
        <dbReference type="Proteomes" id="UP000199287"/>
    </source>
</evidence>
<dbReference type="RefSeq" id="WP_093369676.1">
    <property type="nucleotide sequence ID" value="NZ_FOQA01000001.1"/>
</dbReference>
<dbReference type="Pfam" id="PF04235">
    <property type="entry name" value="DUF418"/>
    <property type="match status" value="1"/>
</dbReference>
<keyword evidence="1" id="KW-0812">Transmembrane</keyword>
<dbReference type="InterPro" id="IPR007349">
    <property type="entry name" value="DUF418"/>
</dbReference>
<feature type="transmembrane region" description="Helical" evidence="1">
    <location>
        <begin position="23"/>
        <end position="46"/>
    </location>
</feature>
<dbReference type="AlphaFoldDB" id="A0A1I3B9U6"/>
<reference evidence="4" key="1">
    <citation type="submission" date="2016-10" db="EMBL/GenBank/DDBJ databases">
        <authorList>
            <person name="Varghese N."/>
            <person name="Submissions S."/>
        </authorList>
    </citation>
    <scope>NUCLEOTIDE SEQUENCE [LARGE SCALE GENOMIC DNA]</scope>
    <source>
        <strain evidence="4">Z-7934</strain>
    </source>
</reference>
<keyword evidence="1" id="KW-1133">Transmembrane helix</keyword>
<organism evidence="3 4">
    <name type="scientific">Tindallia magadiensis</name>
    <dbReference type="NCBI Taxonomy" id="69895"/>
    <lineage>
        <taxon>Bacteria</taxon>
        <taxon>Bacillati</taxon>
        <taxon>Bacillota</taxon>
        <taxon>Clostridia</taxon>
        <taxon>Peptostreptococcales</taxon>
        <taxon>Tindalliaceae</taxon>
        <taxon>Tindallia</taxon>
    </lineage>
</organism>
<dbReference type="STRING" id="69895.SAMN05192551_101672"/>
<dbReference type="InterPro" id="IPR052529">
    <property type="entry name" value="Bact_Transport_Assoc"/>
</dbReference>
<evidence type="ECO:0000256" key="1">
    <source>
        <dbReference type="SAM" id="Phobius"/>
    </source>
</evidence>
<feature type="transmembrane region" description="Helical" evidence="1">
    <location>
        <begin position="250"/>
        <end position="271"/>
    </location>
</feature>
<evidence type="ECO:0000259" key="2">
    <source>
        <dbReference type="Pfam" id="PF04235"/>
    </source>
</evidence>
<sequence>MTNQQKPIINSINRKERMDILDILRGFAVFGILAVNIVGMAGPVWLPGYIAPIAPWYDEVATFLMNFLATGKFYVIFSFLFGLGFSVQMMRAEEKGINLRSFYPRRLTLLFILGMLHSIFFFYGDILRLYAVLGFLLMAFRKRRNRTLIIWAIIFLVINFVALGLVGGPLVDAGDVPDEMNIAEMAKEIHLEGSFLQVSFFQGVVSLFAFLSVVFVQGGTVMALFLLGLLVGRMNLLSKMKSYHGLIKKVFVWTLIFGISFNGAFIIFAEAPWISSFFWIIGAPILGAAYVMGLCLIRLRENGEKTLLPIANVGRMALTNYLMHSVIGSFIFNGYGIGMYDQVGAAGLWIITVTIYLLQILFSNWWLSQYHFGPMEWLWRTLTYKQRQPFRKKTTAEGAAV</sequence>
<accession>A0A1I3B9U6</accession>
<protein>
    <recommendedName>
        <fullName evidence="2">DUF418 domain-containing protein</fullName>
    </recommendedName>
</protein>
<keyword evidence="1" id="KW-0472">Membrane</keyword>
<feature type="transmembrane region" description="Helical" evidence="1">
    <location>
        <begin position="126"/>
        <end position="141"/>
    </location>
</feature>
<keyword evidence="4" id="KW-1185">Reference proteome</keyword>
<evidence type="ECO:0000313" key="3">
    <source>
        <dbReference type="EMBL" id="SFH58950.1"/>
    </source>
</evidence>
<feature type="transmembrane region" description="Helical" evidence="1">
    <location>
        <begin position="318"/>
        <end position="340"/>
    </location>
</feature>
<feature type="transmembrane region" description="Helical" evidence="1">
    <location>
        <begin position="204"/>
        <end position="230"/>
    </location>
</feature>
<dbReference type="Proteomes" id="UP000199287">
    <property type="component" value="Unassembled WGS sequence"/>
</dbReference>
<dbReference type="OrthoDB" id="9807744at2"/>
<dbReference type="PANTHER" id="PTHR30590">
    <property type="entry name" value="INNER MEMBRANE PROTEIN"/>
    <property type="match status" value="1"/>
</dbReference>
<gene>
    <name evidence="3" type="ORF">SAMN05192551_101672</name>
</gene>